<dbReference type="PANTHER" id="PTHR10672:SF3">
    <property type="entry name" value="PROTEIN HU-LI TAI SHAO"/>
    <property type="match status" value="1"/>
</dbReference>
<comment type="caution">
    <text evidence="4">The sequence shown here is derived from an EMBL/GenBank/DDBJ whole genome shotgun (WGS) entry which is preliminary data.</text>
</comment>
<dbReference type="SMART" id="SM01007">
    <property type="entry name" value="Aldolase_II"/>
    <property type="match status" value="1"/>
</dbReference>
<keyword evidence="5" id="KW-1185">Reference proteome</keyword>
<organism evidence="4 5">
    <name type="scientific">Salininema proteolyticum</name>
    <dbReference type="NCBI Taxonomy" id="1607685"/>
    <lineage>
        <taxon>Bacteria</taxon>
        <taxon>Bacillati</taxon>
        <taxon>Actinomycetota</taxon>
        <taxon>Actinomycetes</taxon>
        <taxon>Glycomycetales</taxon>
        <taxon>Glycomycetaceae</taxon>
        <taxon>Salininema</taxon>
    </lineage>
</organism>
<dbReference type="InterPro" id="IPR036409">
    <property type="entry name" value="Aldolase_II/adducin_N_sf"/>
</dbReference>
<dbReference type="RefSeq" id="WP_380621250.1">
    <property type="nucleotide sequence ID" value="NZ_JBHSDK010000015.1"/>
</dbReference>
<dbReference type="Gene3D" id="3.40.225.10">
    <property type="entry name" value="Class II aldolase/adducin N-terminal domain"/>
    <property type="match status" value="1"/>
</dbReference>
<dbReference type="InterPro" id="IPR001303">
    <property type="entry name" value="Aldolase_II/adducin_N"/>
</dbReference>
<proteinExistence type="inferred from homology"/>
<feature type="region of interest" description="Disordered" evidence="2">
    <location>
        <begin position="1"/>
        <end position="60"/>
    </location>
</feature>
<dbReference type="SUPFAM" id="SSF53639">
    <property type="entry name" value="AraD/HMP-PK domain-like"/>
    <property type="match status" value="1"/>
</dbReference>
<feature type="domain" description="Class II aldolase/adducin N-terminal" evidence="3">
    <location>
        <begin position="73"/>
        <end position="253"/>
    </location>
</feature>
<dbReference type="PANTHER" id="PTHR10672">
    <property type="entry name" value="ADDUCIN"/>
    <property type="match status" value="1"/>
</dbReference>
<name>A0ABV8TZ97_9ACTN</name>
<dbReference type="EMBL" id="JBHSDK010000015">
    <property type="protein sequence ID" value="MFC4335917.1"/>
    <property type="molecule type" value="Genomic_DNA"/>
</dbReference>
<dbReference type="Proteomes" id="UP001595823">
    <property type="component" value="Unassembled WGS sequence"/>
</dbReference>
<evidence type="ECO:0000313" key="5">
    <source>
        <dbReference type="Proteomes" id="UP001595823"/>
    </source>
</evidence>
<dbReference type="InterPro" id="IPR051017">
    <property type="entry name" value="Aldolase-II_Adducin_sf"/>
</dbReference>
<dbReference type="Pfam" id="PF00596">
    <property type="entry name" value="Aldolase_II"/>
    <property type="match status" value="1"/>
</dbReference>
<sequence length="303" mass="33383">MEHSTQETRLPARGAPGEHGSRTPGIPAQRTPEPVENGVTGHRAHLSDHETGLPLPKRPVFDDVEDERRHRKQRLAAAMRLFGKFGYAEGISGHLSVRDPEYPDRFWVNPFGRSFAMVRVADLICVDPDGKVVEGDGLVNPSAFVIHYHIHEQRPEVEAVAHGHTTYARALGVAGRLLEPVDQEAAAFHGDQVLFDRYDGPAVDYDMGRTIAEHLGGNRALLLSHHGLITVGGSIDEAAHWYFTYESSAQVQVLASQAGGVNAMTADEARKAKDGFGNPHLGWFSFQPLWEEIIAEQPDLLEE</sequence>
<evidence type="ECO:0000256" key="2">
    <source>
        <dbReference type="SAM" id="MobiDB-lite"/>
    </source>
</evidence>
<reference evidence="5" key="1">
    <citation type="journal article" date="2019" name="Int. J. Syst. Evol. Microbiol.">
        <title>The Global Catalogue of Microorganisms (GCM) 10K type strain sequencing project: providing services to taxonomists for standard genome sequencing and annotation.</title>
        <authorList>
            <consortium name="The Broad Institute Genomics Platform"/>
            <consortium name="The Broad Institute Genome Sequencing Center for Infectious Disease"/>
            <person name="Wu L."/>
            <person name="Ma J."/>
        </authorList>
    </citation>
    <scope>NUCLEOTIDE SEQUENCE [LARGE SCALE GENOMIC DNA]</scope>
    <source>
        <strain evidence="5">IBRC-M 10908</strain>
    </source>
</reference>
<protein>
    <submittedName>
        <fullName evidence="4">Class II aldolase/adducin family protein</fullName>
    </submittedName>
</protein>
<gene>
    <name evidence="4" type="ORF">ACFPET_11955</name>
</gene>
<evidence type="ECO:0000259" key="3">
    <source>
        <dbReference type="SMART" id="SM01007"/>
    </source>
</evidence>
<comment type="similarity">
    <text evidence="1">Belongs to the aldolase class II family.</text>
</comment>
<accession>A0ABV8TZ97</accession>
<evidence type="ECO:0000256" key="1">
    <source>
        <dbReference type="ARBA" id="ARBA00037961"/>
    </source>
</evidence>
<evidence type="ECO:0000313" key="4">
    <source>
        <dbReference type="EMBL" id="MFC4335917.1"/>
    </source>
</evidence>
<dbReference type="NCBIfam" id="NF004855">
    <property type="entry name" value="PRK06208.1"/>
    <property type="match status" value="1"/>
</dbReference>